<reference evidence="2" key="1">
    <citation type="submission" date="2014-09" db="EMBL/GenBank/DDBJ databases">
        <authorList>
            <person name="Sharma Rahul"/>
            <person name="Thines Marco"/>
        </authorList>
    </citation>
    <scope>NUCLEOTIDE SEQUENCE [LARGE SCALE GENOMIC DNA]</scope>
</reference>
<evidence type="ECO:0000313" key="2">
    <source>
        <dbReference type="Proteomes" id="UP000054928"/>
    </source>
</evidence>
<dbReference type="GeneID" id="36401576"/>
<name>A0A0P1B1Y8_PLAHL</name>
<accession>A0A0P1B1Y8</accession>
<proteinExistence type="predicted"/>
<protein>
    <submittedName>
        <fullName evidence="1">Uncharacterized protein</fullName>
    </submittedName>
</protein>
<evidence type="ECO:0000313" key="1">
    <source>
        <dbReference type="EMBL" id="CEG48708.1"/>
    </source>
</evidence>
<organism evidence="1 2">
    <name type="scientific">Plasmopara halstedii</name>
    <name type="common">Downy mildew of sunflower</name>
    <dbReference type="NCBI Taxonomy" id="4781"/>
    <lineage>
        <taxon>Eukaryota</taxon>
        <taxon>Sar</taxon>
        <taxon>Stramenopiles</taxon>
        <taxon>Oomycota</taxon>
        <taxon>Peronosporomycetes</taxon>
        <taxon>Peronosporales</taxon>
        <taxon>Peronosporaceae</taxon>
        <taxon>Plasmopara</taxon>
    </lineage>
</organism>
<keyword evidence="2" id="KW-1185">Reference proteome</keyword>
<dbReference type="Proteomes" id="UP000054928">
    <property type="component" value="Unassembled WGS sequence"/>
</dbReference>
<dbReference type="RefSeq" id="XP_024585077.1">
    <property type="nucleotide sequence ID" value="XM_024719816.1"/>
</dbReference>
<dbReference type="EMBL" id="CCYD01003042">
    <property type="protein sequence ID" value="CEG48708.1"/>
    <property type="molecule type" value="Genomic_DNA"/>
</dbReference>
<dbReference type="AlphaFoldDB" id="A0A0P1B1Y8"/>
<sequence length="114" mass="12856">MHRSLVTLFLVKRRSEIVSFADLYDVSTLLFGPVILRQQSRMRLLLLSLNYSDYAGETAGSGQVISSKAIPIGLFHREVHKSPVHTQESQLRRVGKASICLLKFLSTALMQNRI</sequence>